<protein>
    <submittedName>
        <fullName evidence="1">Uncharacterized protein</fullName>
    </submittedName>
</protein>
<reference evidence="1" key="1">
    <citation type="submission" date="2022-10" db="EMBL/GenBank/DDBJ databases">
        <title>Culturing micro-colonial fungi from biological soil crusts in the Mojave desert and describing Neophaeococcomyces mojavensis, and introducing the new genera and species Taxawa tesnikishii.</title>
        <authorList>
            <person name="Kurbessoian T."/>
            <person name="Stajich J.E."/>
        </authorList>
    </citation>
    <scope>NUCLEOTIDE SEQUENCE</scope>
    <source>
        <strain evidence="1">JES_112</strain>
    </source>
</reference>
<dbReference type="EMBL" id="JAPDRQ010000147">
    <property type="protein sequence ID" value="KAJ9653629.1"/>
    <property type="molecule type" value="Genomic_DNA"/>
</dbReference>
<accession>A0ACC3A1B3</accession>
<gene>
    <name evidence="1" type="ORF">H2198_007220</name>
</gene>
<proteinExistence type="predicted"/>
<keyword evidence="2" id="KW-1185">Reference proteome</keyword>
<comment type="caution">
    <text evidence="1">The sequence shown here is derived from an EMBL/GenBank/DDBJ whole genome shotgun (WGS) entry which is preliminary data.</text>
</comment>
<evidence type="ECO:0000313" key="2">
    <source>
        <dbReference type="Proteomes" id="UP001172386"/>
    </source>
</evidence>
<sequence length="849" mass="93094">MAAQTSKDDDGDADTSRRNLSPASSVLRSALYHLRPKFYQAKSLNSTVDVDPKQLEAGRAHQCAPISQVSGTEAVGQENENLGSKPLTMNPADNHRVEDFHTGHAHQDNQTVLSTSNANQHHQSLRSKFINWTQRDKRAKESTLPRSPHSGSAKDEDSIFNYEESRQTYKVGGSVDAPDDNIQRPPEYTEEANTLWQTFSLGNGNSGSLETRFGTHAPSVDRYIPNLDYVSPPGEYKRGILGAMLASKLYDLQRETLQQRAYRSNDTQHADYLSASRNYVFGHQTSRSLDSLALTSGTTTPTKKVKWYEKPEASDSMISILAHAGMSSTSPGMPAVSGTLPLPNISRLKPSNMISKAVDIISKGGAHDRKSNAWPMDHENDVVAEVADIIARRKYLAKLCSTFMKYGAPTHRLEEYLSASARALSIDAEFMYIPGAMMCTFADPTTHTKDVELVREKAGLDFGRLNDVFDVYKCVIHEKFTAQEGIMEIDNIEKRPNIHGDAFRIFIFGLASVVVGPFSFSSRPIDFGPIFILGCLLGYMQLKVVPRSEQFSNVFEIFACVLAAFIARGLGSIQWPGSRDYVFCFSATAQSSIAMILPGFMVLNSALELQSRNIVSGSVRMVYAIIYVLFLGFGLLVGTTIFGLIKRDAVDDLTCKVPDWFSPADNNWKLIHTRFVWAPLFACCLAITYQAKWRQLPIMALIAFCGHQANFWISTQLSSNLQVANAIGAFVIGCVANLYSRLFHGLAAAAMLPAIYCQVPGGLAASGSLVAGIKSSNQIIGNSSSITVINNGTQGFVQAQDDPNTVYGGTIFNTGYGMIQVAIGISVGLYLSSLVVYPFGKRRSGLFSF</sequence>
<evidence type="ECO:0000313" key="1">
    <source>
        <dbReference type="EMBL" id="KAJ9653629.1"/>
    </source>
</evidence>
<organism evidence="1 2">
    <name type="scientific">Neophaeococcomyces mojaviensis</name>
    <dbReference type="NCBI Taxonomy" id="3383035"/>
    <lineage>
        <taxon>Eukaryota</taxon>
        <taxon>Fungi</taxon>
        <taxon>Dikarya</taxon>
        <taxon>Ascomycota</taxon>
        <taxon>Pezizomycotina</taxon>
        <taxon>Eurotiomycetes</taxon>
        <taxon>Chaetothyriomycetidae</taxon>
        <taxon>Chaetothyriales</taxon>
        <taxon>Chaetothyriales incertae sedis</taxon>
        <taxon>Neophaeococcomyces</taxon>
    </lineage>
</organism>
<name>A0ACC3A1B3_9EURO</name>
<dbReference type="Proteomes" id="UP001172386">
    <property type="component" value="Unassembled WGS sequence"/>
</dbReference>